<organism evidence="10 11">
    <name type="scientific">Caenorhabditis bovis</name>
    <dbReference type="NCBI Taxonomy" id="2654633"/>
    <lineage>
        <taxon>Eukaryota</taxon>
        <taxon>Metazoa</taxon>
        <taxon>Ecdysozoa</taxon>
        <taxon>Nematoda</taxon>
        <taxon>Chromadorea</taxon>
        <taxon>Rhabditida</taxon>
        <taxon>Rhabditina</taxon>
        <taxon>Rhabditomorpha</taxon>
        <taxon>Rhabditoidea</taxon>
        <taxon>Rhabditidae</taxon>
        <taxon>Peloderinae</taxon>
        <taxon>Caenorhabditis</taxon>
    </lineage>
</organism>
<feature type="domain" description="RING-type" evidence="9">
    <location>
        <begin position="175"/>
        <end position="216"/>
    </location>
</feature>
<dbReference type="InterPro" id="IPR001841">
    <property type="entry name" value="Znf_RING"/>
</dbReference>
<dbReference type="GO" id="GO:0008270">
    <property type="term" value="F:zinc ion binding"/>
    <property type="evidence" value="ECO:0007669"/>
    <property type="project" value="UniProtKB-KW"/>
</dbReference>
<name>A0A8S1F067_9PELO</name>
<dbReference type="PANTHER" id="PTHR45931">
    <property type="entry name" value="SI:CH211-59O9.10"/>
    <property type="match status" value="1"/>
</dbReference>
<dbReference type="InterPro" id="IPR051834">
    <property type="entry name" value="RING_finger_E3_ligase"/>
</dbReference>
<dbReference type="CDD" id="cd16454">
    <property type="entry name" value="RING-H2_PA-TM-RING"/>
    <property type="match status" value="1"/>
</dbReference>
<dbReference type="GO" id="GO:0005634">
    <property type="term" value="C:nucleus"/>
    <property type="evidence" value="ECO:0007669"/>
    <property type="project" value="TreeGrafter"/>
</dbReference>
<dbReference type="Proteomes" id="UP000494206">
    <property type="component" value="Unassembled WGS sequence"/>
</dbReference>
<evidence type="ECO:0000259" key="9">
    <source>
        <dbReference type="PROSITE" id="PS50089"/>
    </source>
</evidence>
<dbReference type="SMART" id="SM00184">
    <property type="entry name" value="RING"/>
    <property type="match status" value="1"/>
</dbReference>
<evidence type="ECO:0000256" key="6">
    <source>
        <dbReference type="ARBA" id="ARBA00022786"/>
    </source>
</evidence>
<dbReference type="InterPro" id="IPR013083">
    <property type="entry name" value="Znf_RING/FYVE/PHD"/>
</dbReference>
<keyword evidence="6" id="KW-0833">Ubl conjugation pathway</keyword>
<keyword evidence="4" id="KW-0479">Metal-binding</keyword>
<gene>
    <name evidence="10" type="ORF">CBOVIS_LOCUS8990</name>
</gene>
<evidence type="ECO:0000313" key="11">
    <source>
        <dbReference type="Proteomes" id="UP000494206"/>
    </source>
</evidence>
<dbReference type="PROSITE" id="PS50089">
    <property type="entry name" value="ZF_RING_2"/>
    <property type="match status" value="1"/>
</dbReference>
<keyword evidence="7" id="KW-0862">Zinc</keyword>
<evidence type="ECO:0000256" key="4">
    <source>
        <dbReference type="ARBA" id="ARBA00022723"/>
    </source>
</evidence>
<dbReference type="EC" id="2.3.2.27" evidence="2"/>
<evidence type="ECO:0000256" key="7">
    <source>
        <dbReference type="ARBA" id="ARBA00022833"/>
    </source>
</evidence>
<evidence type="ECO:0000256" key="2">
    <source>
        <dbReference type="ARBA" id="ARBA00012483"/>
    </source>
</evidence>
<keyword evidence="5 8" id="KW-0863">Zinc-finger</keyword>
<keyword evidence="3" id="KW-0808">Transferase</keyword>
<proteinExistence type="predicted"/>
<keyword evidence="11" id="KW-1185">Reference proteome</keyword>
<dbReference type="Pfam" id="PF14369">
    <property type="entry name" value="Zn_ribbon_19"/>
    <property type="match status" value="1"/>
</dbReference>
<evidence type="ECO:0000313" key="10">
    <source>
        <dbReference type="EMBL" id="CAB3406997.1"/>
    </source>
</evidence>
<reference evidence="10 11" key="1">
    <citation type="submission" date="2020-04" db="EMBL/GenBank/DDBJ databases">
        <authorList>
            <person name="Laetsch R D."/>
            <person name="Stevens L."/>
            <person name="Kumar S."/>
            <person name="Blaxter L. M."/>
        </authorList>
    </citation>
    <scope>NUCLEOTIDE SEQUENCE [LARGE SCALE GENOMIC DNA]</scope>
</reference>
<dbReference type="Gene3D" id="3.30.40.10">
    <property type="entry name" value="Zinc/RING finger domain, C3HC4 (zinc finger)"/>
    <property type="match status" value="1"/>
</dbReference>
<evidence type="ECO:0000256" key="5">
    <source>
        <dbReference type="ARBA" id="ARBA00022771"/>
    </source>
</evidence>
<dbReference type="EMBL" id="CADEPM010000006">
    <property type="protein sequence ID" value="CAB3406997.1"/>
    <property type="molecule type" value="Genomic_DNA"/>
</dbReference>
<comment type="catalytic activity">
    <reaction evidence="1">
        <text>S-ubiquitinyl-[E2 ubiquitin-conjugating enzyme]-L-cysteine + [acceptor protein]-L-lysine = [E2 ubiquitin-conjugating enzyme]-L-cysteine + N(6)-ubiquitinyl-[acceptor protein]-L-lysine.</text>
        <dbReference type="EC" id="2.3.2.27"/>
    </reaction>
</comment>
<dbReference type="GO" id="GO:0006511">
    <property type="term" value="P:ubiquitin-dependent protein catabolic process"/>
    <property type="evidence" value="ECO:0007669"/>
    <property type="project" value="TreeGrafter"/>
</dbReference>
<evidence type="ECO:0000256" key="8">
    <source>
        <dbReference type="PROSITE-ProRule" id="PRU00175"/>
    </source>
</evidence>
<protein>
    <recommendedName>
        <fullName evidence="2">RING-type E3 ubiquitin transferase</fullName>
        <ecNumber evidence="2">2.3.2.27</ecNumber>
    </recommendedName>
</protein>
<dbReference type="Pfam" id="PF13639">
    <property type="entry name" value="zf-RING_2"/>
    <property type="match status" value="1"/>
</dbReference>
<dbReference type="OrthoDB" id="5823472at2759"/>
<dbReference type="PANTHER" id="PTHR45931:SF3">
    <property type="entry name" value="RING ZINC FINGER-CONTAINING PROTEIN"/>
    <property type="match status" value="1"/>
</dbReference>
<comment type="caution">
    <text evidence="10">The sequence shown here is derived from an EMBL/GenBank/DDBJ whole genome shotgun (WGS) entry which is preliminary data.</text>
</comment>
<dbReference type="GO" id="GO:0061630">
    <property type="term" value="F:ubiquitin protein ligase activity"/>
    <property type="evidence" value="ECO:0007669"/>
    <property type="project" value="UniProtKB-EC"/>
</dbReference>
<evidence type="ECO:0000256" key="1">
    <source>
        <dbReference type="ARBA" id="ARBA00000900"/>
    </source>
</evidence>
<sequence>MPSFFCHQCNRTVPRRDGDFVCGVCNGEFIEEISGPDVEGIAPELNNFIRDLFRQHLTHVGGDGSRNPSLPPFLRTMAAAINTAQNADGTPRNMSFELALGPNDLVFRDMDGNVNPARIQLNISDATDLPTFMSQLFDQVAHPELRRNGFSEDEIQKYLPMTHVTAMHVENGVQCTTCFDTFKENDEVGKLDCDHIFHRPCIEPWLKTKSSCPVCRQPVDILKWKERYNQEKSKELLDDLD</sequence>
<accession>A0A8S1F067</accession>
<evidence type="ECO:0000256" key="3">
    <source>
        <dbReference type="ARBA" id="ARBA00022679"/>
    </source>
</evidence>
<dbReference type="InterPro" id="IPR039525">
    <property type="entry name" value="RNF126-like_zinc-ribbon"/>
</dbReference>
<dbReference type="AlphaFoldDB" id="A0A8S1F067"/>
<dbReference type="SUPFAM" id="SSF57850">
    <property type="entry name" value="RING/U-box"/>
    <property type="match status" value="1"/>
</dbReference>